<dbReference type="WBParaSite" id="nRc.2.0.1.t11621-RA">
    <property type="protein sequence ID" value="nRc.2.0.1.t11621-RA"/>
    <property type="gene ID" value="nRc.2.0.1.g11621"/>
</dbReference>
<evidence type="ECO:0000313" key="2">
    <source>
        <dbReference type="WBParaSite" id="nRc.2.0.1.t11621-RA"/>
    </source>
</evidence>
<dbReference type="AlphaFoldDB" id="A0A915IEH8"/>
<accession>A0A915IEH8</accession>
<dbReference type="Proteomes" id="UP000887565">
    <property type="component" value="Unplaced"/>
</dbReference>
<sequence length="71" mass="8206">MDPPQTKGVAKEKQYLKRSKGKAYSYIVNEEAIFDLSFVITLSYYRRNGYHGIPMDHSNDVRTQLLPPPMT</sequence>
<keyword evidence="1" id="KW-1185">Reference proteome</keyword>
<name>A0A915IEH8_ROMCU</name>
<protein>
    <submittedName>
        <fullName evidence="2">Uncharacterized protein</fullName>
    </submittedName>
</protein>
<evidence type="ECO:0000313" key="1">
    <source>
        <dbReference type="Proteomes" id="UP000887565"/>
    </source>
</evidence>
<proteinExistence type="predicted"/>
<reference evidence="2" key="1">
    <citation type="submission" date="2022-11" db="UniProtKB">
        <authorList>
            <consortium name="WormBaseParasite"/>
        </authorList>
    </citation>
    <scope>IDENTIFICATION</scope>
</reference>
<organism evidence="1 2">
    <name type="scientific">Romanomermis culicivorax</name>
    <name type="common">Nematode worm</name>
    <dbReference type="NCBI Taxonomy" id="13658"/>
    <lineage>
        <taxon>Eukaryota</taxon>
        <taxon>Metazoa</taxon>
        <taxon>Ecdysozoa</taxon>
        <taxon>Nematoda</taxon>
        <taxon>Enoplea</taxon>
        <taxon>Dorylaimia</taxon>
        <taxon>Mermithida</taxon>
        <taxon>Mermithoidea</taxon>
        <taxon>Mermithidae</taxon>
        <taxon>Romanomermis</taxon>
    </lineage>
</organism>